<reference evidence="2" key="1">
    <citation type="submission" date="2018-07" db="EMBL/GenBank/DDBJ databases">
        <authorList>
            <person name="Safronova V.I."/>
            <person name="Chirak E.R."/>
            <person name="Sazanova A.L."/>
        </authorList>
    </citation>
    <scope>NUCLEOTIDE SEQUENCE [LARGE SCALE GENOMIC DNA]</scope>
    <source>
        <strain evidence="2">RCAM04685</strain>
    </source>
</reference>
<dbReference type="AlphaFoldDB" id="A0A370L682"/>
<organism evidence="1 2">
    <name type="scientific">Bosea caraganae</name>
    <dbReference type="NCBI Taxonomy" id="2763117"/>
    <lineage>
        <taxon>Bacteria</taxon>
        <taxon>Pseudomonadati</taxon>
        <taxon>Pseudomonadota</taxon>
        <taxon>Alphaproteobacteria</taxon>
        <taxon>Hyphomicrobiales</taxon>
        <taxon>Boseaceae</taxon>
        <taxon>Bosea</taxon>
    </lineage>
</organism>
<proteinExistence type="predicted"/>
<dbReference type="InterPro" id="IPR007396">
    <property type="entry name" value="TR_PAI2-type"/>
</dbReference>
<dbReference type="Pfam" id="PF04299">
    <property type="entry name" value="FMN_bind_2"/>
    <property type="match status" value="1"/>
</dbReference>
<dbReference type="SUPFAM" id="SSF50475">
    <property type="entry name" value="FMN-binding split barrel"/>
    <property type="match status" value="1"/>
</dbReference>
<name>A0A370L682_9HYPH</name>
<comment type="caution">
    <text evidence="1">The sequence shown here is derived from an EMBL/GenBank/DDBJ whole genome shotgun (WGS) entry which is preliminary data.</text>
</comment>
<dbReference type="PIRSF" id="PIRSF010372">
    <property type="entry name" value="PaiB"/>
    <property type="match status" value="1"/>
</dbReference>
<dbReference type="OrthoDB" id="9794948at2"/>
<dbReference type="Proteomes" id="UP000255207">
    <property type="component" value="Unassembled WGS sequence"/>
</dbReference>
<accession>A0A370L682</accession>
<protein>
    <submittedName>
        <fullName evidence="1">FMN-binding negative transcriptional regulator</fullName>
    </submittedName>
</protein>
<dbReference type="Gene3D" id="2.30.110.10">
    <property type="entry name" value="Electron Transport, Fmn-binding Protein, Chain A"/>
    <property type="match status" value="1"/>
</dbReference>
<dbReference type="InterPro" id="IPR012349">
    <property type="entry name" value="Split_barrel_FMN-bd"/>
</dbReference>
<sequence length="215" mass="23398">MYEPSHFKVEDRDALHEVIRANPLATLVTAGEGGLLANPVPFVLHPELGEQGILRAHLARPNPQWRAIAAGAETLVVFTGVERYITPAWYAAKREHGKVVPTWNYVTVQVRGPARAIEDSEWLMAQLESLTRQQEAPRAEPWSVSDAPAPFIAAQTRGIVGIEIEIAAIVGKFKLSQNRQEADKLGVLNGLSADPESESQAMAGLVKAYGFGRSA</sequence>
<dbReference type="EMBL" id="QQTP01000006">
    <property type="protein sequence ID" value="RDJ24658.1"/>
    <property type="molecule type" value="Genomic_DNA"/>
</dbReference>
<evidence type="ECO:0000313" key="2">
    <source>
        <dbReference type="Proteomes" id="UP000255207"/>
    </source>
</evidence>
<dbReference type="RefSeq" id="WP_114829754.1">
    <property type="nucleotide sequence ID" value="NZ_QQTO01000033.1"/>
</dbReference>
<dbReference type="PANTHER" id="PTHR35802:SF1">
    <property type="entry name" value="PROTEASE SYNTHASE AND SPORULATION PROTEIN PAI 2"/>
    <property type="match status" value="1"/>
</dbReference>
<gene>
    <name evidence="1" type="ORF">DWE98_13345</name>
</gene>
<dbReference type="PANTHER" id="PTHR35802">
    <property type="entry name" value="PROTEASE SYNTHASE AND SPORULATION PROTEIN PAI 2"/>
    <property type="match status" value="1"/>
</dbReference>
<keyword evidence="2" id="KW-1185">Reference proteome</keyword>
<evidence type="ECO:0000313" key="1">
    <source>
        <dbReference type="EMBL" id="RDJ24658.1"/>
    </source>
</evidence>